<protein>
    <recommendedName>
        <fullName evidence="6">Leucine-rich repeat-containing protein 51</fullName>
    </recommendedName>
</protein>
<keyword evidence="2" id="KW-0963">Cytoplasm</keyword>
<evidence type="ECO:0008006" key="6">
    <source>
        <dbReference type="Google" id="ProtNLM"/>
    </source>
</evidence>
<proteinExistence type="predicted"/>
<dbReference type="InterPro" id="IPR032675">
    <property type="entry name" value="LRR_dom_sf"/>
</dbReference>
<reference evidence="5" key="1">
    <citation type="submission" date="2021-01" db="EMBL/GenBank/DDBJ databases">
        <authorList>
            <person name="Corre E."/>
            <person name="Pelletier E."/>
            <person name="Niang G."/>
            <person name="Scheremetjew M."/>
            <person name="Finn R."/>
            <person name="Kale V."/>
            <person name="Holt S."/>
            <person name="Cochrane G."/>
            <person name="Meng A."/>
            <person name="Brown T."/>
            <person name="Cohen L."/>
        </authorList>
    </citation>
    <scope>NUCLEOTIDE SEQUENCE</scope>
    <source>
        <strain evidence="5">RCC1693</strain>
    </source>
</reference>
<dbReference type="Pfam" id="PF14580">
    <property type="entry name" value="LRR_9"/>
    <property type="match status" value="1"/>
</dbReference>
<keyword evidence="3" id="KW-0433">Leucine-rich repeat</keyword>
<accession>A0A7S2CJX2</accession>
<name>A0A7S2CJX2_9STRA</name>
<keyword evidence="4" id="KW-0677">Repeat</keyword>
<gene>
    <name evidence="5" type="ORF">FPAR1323_LOCUS11674</name>
</gene>
<dbReference type="PANTHER" id="PTHR46545">
    <property type="entry name" value="LEUCINE-RICH REPEAT-CONTAINING PROTEIN 51"/>
    <property type="match status" value="1"/>
</dbReference>
<comment type="subcellular location">
    <subcellularLocation>
        <location evidence="1">Cytoplasm</location>
    </subcellularLocation>
</comment>
<organism evidence="5">
    <name type="scientific">Florenciella parvula</name>
    <dbReference type="NCBI Taxonomy" id="236787"/>
    <lineage>
        <taxon>Eukaryota</taxon>
        <taxon>Sar</taxon>
        <taxon>Stramenopiles</taxon>
        <taxon>Ochrophyta</taxon>
        <taxon>Dictyochophyceae</taxon>
        <taxon>Florenciellales</taxon>
        <taxon>Florenciella</taxon>
    </lineage>
</organism>
<evidence type="ECO:0000313" key="5">
    <source>
        <dbReference type="EMBL" id="CAD9428055.1"/>
    </source>
</evidence>
<evidence type="ECO:0000256" key="1">
    <source>
        <dbReference type="ARBA" id="ARBA00004496"/>
    </source>
</evidence>
<dbReference type="EMBL" id="HBGT01022237">
    <property type="protein sequence ID" value="CAD9428055.1"/>
    <property type="molecule type" value="Transcribed_RNA"/>
</dbReference>
<dbReference type="Gene3D" id="3.80.10.10">
    <property type="entry name" value="Ribonuclease Inhibitor"/>
    <property type="match status" value="1"/>
</dbReference>
<evidence type="ECO:0000256" key="3">
    <source>
        <dbReference type="ARBA" id="ARBA00022614"/>
    </source>
</evidence>
<evidence type="ECO:0000256" key="4">
    <source>
        <dbReference type="ARBA" id="ARBA00022737"/>
    </source>
</evidence>
<dbReference type="GO" id="GO:0005737">
    <property type="term" value="C:cytoplasm"/>
    <property type="evidence" value="ECO:0007669"/>
    <property type="project" value="UniProtKB-SubCell"/>
</dbReference>
<dbReference type="AlphaFoldDB" id="A0A7S2CJX2"/>
<dbReference type="SUPFAM" id="SSF52058">
    <property type="entry name" value="L domain-like"/>
    <property type="match status" value="1"/>
</dbReference>
<evidence type="ECO:0000256" key="2">
    <source>
        <dbReference type="ARBA" id="ARBA00022490"/>
    </source>
</evidence>
<sequence length="176" mass="19835">MSAVLDFSFLSIVELEELSSKLEIVKPAKDGVESDQPRRVRAQCLRLCNNSIESIDTLPEVANAILKQPLSLRWIDLSFNEMTGLGEALSSFTEINVLYLHANKISSFKELKCLSGLTKLRSITLHGNPIAEKKSYRLYLIINLPALNQIDFSPITRQDRETAKTWAAANRRKEMA</sequence>
<dbReference type="PANTHER" id="PTHR46545:SF1">
    <property type="entry name" value="LEUCINE-RICH REPEAT-CONTAINING PROTEIN 51"/>
    <property type="match status" value="1"/>
</dbReference>